<evidence type="ECO:0000259" key="1">
    <source>
        <dbReference type="Pfam" id="PF01548"/>
    </source>
</evidence>
<dbReference type="PANTHER" id="PTHR33055">
    <property type="entry name" value="TRANSPOSASE FOR INSERTION SEQUENCE ELEMENT IS1111A"/>
    <property type="match status" value="1"/>
</dbReference>
<evidence type="ECO:0000313" key="2">
    <source>
        <dbReference type="EMBL" id="CAA0118174.1"/>
    </source>
</evidence>
<keyword evidence="3" id="KW-1185">Reference proteome</keyword>
<dbReference type="InterPro" id="IPR002525">
    <property type="entry name" value="Transp_IS110-like_N"/>
</dbReference>
<gene>
    <name evidence="2" type="ORF">OPDIPICF_02050</name>
</gene>
<name>A0A5S9QK93_9GAMM</name>
<reference evidence="2 3" key="1">
    <citation type="submission" date="2019-11" db="EMBL/GenBank/DDBJ databases">
        <authorList>
            <person name="Holert J."/>
        </authorList>
    </citation>
    <scope>NUCLEOTIDE SEQUENCE [LARGE SCALE GENOMIC DNA]</scope>
    <source>
        <strain evidence="2">SB11_3</strain>
    </source>
</reference>
<dbReference type="GO" id="GO:0004803">
    <property type="term" value="F:transposase activity"/>
    <property type="evidence" value="ECO:0007669"/>
    <property type="project" value="InterPro"/>
</dbReference>
<dbReference type="AlphaFoldDB" id="A0A5S9QK93"/>
<dbReference type="InterPro" id="IPR047650">
    <property type="entry name" value="Transpos_IS110"/>
</dbReference>
<sequence length="114" mass="12671">MNHLIDNEINIGIDTSQALLDIYVRPLGHYASFGNNPQGIKEAIEYIRSFTPSRVVIEATGRLELDFVIEAEKAKLPVCICNPMQIRQFAKAVGRIAKTDKLDAEAIAHFSEAD</sequence>
<dbReference type="GO" id="GO:0003677">
    <property type="term" value="F:DNA binding"/>
    <property type="evidence" value="ECO:0007669"/>
    <property type="project" value="InterPro"/>
</dbReference>
<dbReference type="Pfam" id="PF01548">
    <property type="entry name" value="DEDD_Tnp_IS110"/>
    <property type="match status" value="1"/>
</dbReference>
<organism evidence="2 3">
    <name type="scientific">BD1-7 clade bacterium</name>
    <dbReference type="NCBI Taxonomy" id="2029982"/>
    <lineage>
        <taxon>Bacteria</taxon>
        <taxon>Pseudomonadati</taxon>
        <taxon>Pseudomonadota</taxon>
        <taxon>Gammaproteobacteria</taxon>
        <taxon>Cellvibrionales</taxon>
        <taxon>Spongiibacteraceae</taxon>
        <taxon>BD1-7 clade</taxon>
    </lineage>
</organism>
<dbReference type="PANTHER" id="PTHR33055:SF13">
    <property type="entry name" value="TRANSPOSASE"/>
    <property type="match status" value="1"/>
</dbReference>
<dbReference type="EMBL" id="CACSIO010000034">
    <property type="protein sequence ID" value="CAA0118174.1"/>
    <property type="molecule type" value="Genomic_DNA"/>
</dbReference>
<feature type="domain" description="Transposase IS110-like N-terminal" evidence="1">
    <location>
        <begin position="29"/>
        <end position="110"/>
    </location>
</feature>
<dbReference type="GO" id="GO:0006313">
    <property type="term" value="P:DNA transposition"/>
    <property type="evidence" value="ECO:0007669"/>
    <property type="project" value="InterPro"/>
</dbReference>
<dbReference type="Proteomes" id="UP000441399">
    <property type="component" value="Unassembled WGS sequence"/>
</dbReference>
<dbReference type="OrthoDB" id="9795150at2"/>
<proteinExistence type="predicted"/>
<evidence type="ECO:0000313" key="3">
    <source>
        <dbReference type="Proteomes" id="UP000441399"/>
    </source>
</evidence>
<protein>
    <recommendedName>
        <fullName evidence="1">Transposase IS110-like N-terminal domain-containing protein</fullName>
    </recommendedName>
</protein>
<accession>A0A5S9QK93</accession>